<evidence type="ECO:0000313" key="3">
    <source>
        <dbReference type="Proteomes" id="UP000011996"/>
    </source>
</evidence>
<dbReference type="PATRIC" id="fig|1263868.3.peg.5854"/>
<dbReference type="STRING" id="1263868.RESH_05395"/>
<dbReference type="AlphaFoldDB" id="M5RXJ2"/>
<accession>M5RXJ2</accession>
<organism evidence="2 3">
    <name type="scientific">Rhodopirellula europaea SH398</name>
    <dbReference type="NCBI Taxonomy" id="1263868"/>
    <lineage>
        <taxon>Bacteria</taxon>
        <taxon>Pseudomonadati</taxon>
        <taxon>Planctomycetota</taxon>
        <taxon>Planctomycetia</taxon>
        <taxon>Pirellulales</taxon>
        <taxon>Pirellulaceae</taxon>
        <taxon>Rhodopirellula</taxon>
    </lineage>
</organism>
<gene>
    <name evidence="2" type="ORF">RESH_05395</name>
</gene>
<reference evidence="2 3" key="1">
    <citation type="journal article" date="2013" name="Mar. Genomics">
        <title>Expression of sulfatases in Rhodopirellula baltica and the diversity of sulfatases in the genus Rhodopirellula.</title>
        <authorList>
            <person name="Wegner C.E."/>
            <person name="Richter-Heitmann T."/>
            <person name="Klindworth A."/>
            <person name="Klockow C."/>
            <person name="Richter M."/>
            <person name="Achstetter T."/>
            <person name="Glockner F.O."/>
            <person name="Harder J."/>
        </authorList>
    </citation>
    <scope>NUCLEOTIDE SEQUENCE [LARGE SCALE GENOMIC DNA]</scope>
    <source>
        <strain evidence="2 3">SH398</strain>
    </source>
</reference>
<evidence type="ECO:0000256" key="1">
    <source>
        <dbReference type="SAM" id="MobiDB-lite"/>
    </source>
</evidence>
<protein>
    <submittedName>
        <fullName evidence="2">Uncharacterized protein</fullName>
    </submittedName>
</protein>
<sequence>MDEETIDVTNQCVAHTHCSENQRRKGSPMTPTTGTARPKA</sequence>
<evidence type="ECO:0000313" key="2">
    <source>
        <dbReference type="EMBL" id="EMI24073.1"/>
    </source>
</evidence>
<name>M5RXJ2_9BACT</name>
<comment type="caution">
    <text evidence="2">The sequence shown here is derived from an EMBL/GenBank/DDBJ whole genome shotgun (WGS) entry which is preliminary data.</text>
</comment>
<dbReference type="Proteomes" id="UP000011996">
    <property type="component" value="Unassembled WGS sequence"/>
</dbReference>
<dbReference type="EMBL" id="ANOF01000172">
    <property type="protein sequence ID" value="EMI24073.1"/>
    <property type="molecule type" value="Genomic_DNA"/>
</dbReference>
<proteinExistence type="predicted"/>
<feature type="region of interest" description="Disordered" evidence="1">
    <location>
        <begin position="17"/>
        <end position="40"/>
    </location>
</feature>
<feature type="compositionally biased region" description="Polar residues" evidence="1">
    <location>
        <begin position="29"/>
        <end position="40"/>
    </location>
</feature>